<dbReference type="RefSeq" id="WP_209941957.1">
    <property type="nucleotide sequence ID" value="NZ_JAGGJU010000001.1"/>
</dbReference>
<dbReference type="EMBL" id="JAGGJU010000001">
    <property type="protein sequence ID" value="MBP1849123.1"/>
    <property type="molecule type" value="Genomic_DNA"/>
</dbReference>
<sequence>MLIATGTFSGRGGHILRGHFTLTQRADGVLMTTSEDFFFDGAEEPGWALFDRIPQSSADPSLAAAAETLGFGRLAPSSQFPHREIVGRRTALIPSRLSVDAYECIFLWCYATQFLLGIGPYALQSV</sequence>
<dbReference type="Proteomes" id="UP000759443">
    <property type="component" value="Unassembled WGS sequence"/>
</dbReference>
<proteinExistence type="predicted"/>
<name>A0ABS4DTU9_9HYPH</name>
<evidence type="ECO:0000313" key="2">
    <source>
        <dbReference type="Proteomes" id="UP000759443"/>
    </source>
</evidence>
<keyword evidence="2" id="KW-1185">Reference proteome</keyword>
<comment type="caution">
    <text evidence="1">The sequence shown here is derived from an EMBL/GenBank/DDBJ whole genome shotgun (WGS) entry which is preliminary data.</text>
</comment>
<evidence type="ECO:0008006" key="3">
    <source>
        <dbReference type="Google" id="ProtNLM"/>
    </source>
</evidence>
<organism evidence="1 2">
    <name type="scientific">Rhizobium halophytocola</name>
    <dbReference type="NCBI Taxonomy" id="735519"/>
    <lineage>
        <taxon>Bacteria</taxon>
        <taxon>Pseudomonadati</taxon>
        <taxon>Pseudomonadota</taxon>
        <taxon>Alphaproteobacteria</taxon>
        <taxon>Hyphomicrobiales</taxon>
        <taxon>Rhizobiaceae</taxon>
        <taxon>Rhizobium/Agrobacterium group</taxon>
        <taxon>Rhizobium</taxon>
    </lineage>
</organism>
<evidence type="ECO:0000313" key="1">
    <source>
        <dbReference type="EMBL" id="MBP1849123.1"/>
    </source>
</evidence>
<gene>
    <name evidence="1" type="ORF">J2Z17_000540</name>
</gene>
<accession>A0ABS4DTU9</accession>
<protein>
    <recommendedName>
        <fullName evidence="3">DM13 domain-containing protein</fullName>
    </recommendedName>
</protein>
<reference evidence="1 2" key="1">
    <citation type="submission" date="2021-03" db="EMBL/GenBank/DDBJ databases">
        <title>Genomic Encyclopedia of Type Strains, Phase IV (KMG-IV): sequencing the most valuable type-strain genomes for metagenomic binning, comparative biology and taxonomic classification.</title>
        <authorList>
            <person name="Goeker M."/>
        </authorList>
    </citation>
    <scope>NUCLEOTIDE SEQUENCE [LARGE SCALE GENOMIC DNA]</scope>
    <source>
        <strain evidence="1 2">DSM 21600</strain>
    </source>
</reference>